<feature type="transmembrane region" description="Helical" evidence="1">
    <location>
        <begin position="52"/>
        <end position="78"/>
    </location>
</feature>
<sequence length="108" mass="11699">MQYDVRNRKYEIIMPLHVRSIAVSIAVIFFFVLSLVGWICGLSPFVCCKRALVGAALAYIAGGWAVKAINAILINAMIANQMNQQKDSGFAVNPKINSKGMGSGGTDY</sequence>
<evidence type="ECO:0000313" key="2">
    <source>
        <dbReference type="EMBL" id="GAF78163.1"/>
    </source>
</evidence>
<name>X0SAS9_9ZZZZ</name>
<organism evidence="2">
    <name type="scientific">marine sediment metagenome</name>
    <dbReference type="NCBI Taxonomy" id="412755"/>
    <lineage>
        <taxon>unclassified sequences</taxon>
        <taxon>metagenomes</taxon>
        <taxon>ecological metagenomes</taxon>
    </lineage>
</organism>
<dbReference type="EMBL" id="BARS01001912">
    <property type="protein sequence ID" value="GAF78163.1"/>
    <property type="molecule type" value="Genomic_DNA"/>
</dbReference>
<keyword evidence="1" id="KW-1133">Transmembrane helix</keyword>
<evidence type="ECO:0000256" key="1">
    <source>
        <dbReference type="SAM" id="Phobius"/>
    </source>
</evidence>
<accession>X0SAS9</accession>
<dbReference type="AlphaFoldDB" id="X0SAS9"/>
<proteinExistence type="predicted"/>
<gene>
    <name evidence="2" type="ORF">S01H1_03519</name>
</gene>
<keyword evidence="1" id="KW-0812">Transmembrane</keyword>
<protein>
    <submittedName>
        <fullName evidence="2">Uncharacterized protein</fullName>
    </submittedName>
</protein>
<reference evidence="2" key="1">
    <citation type="journal article" date="2014" name="Front. Microbiol.">
        <title>High frequency of phylogenetically diverse reductive dehalogenase-homologous genes in deep subseafloor sedimentary metagenomes.</title>
        <authorList>
            <person name="Kawai M."/>
            <person name="Futagami T."/>
            <person name="Toyoda A."/>
            <person name="Takaki Y."/>
            <person name="Nishi S."/>
            <person name="Hori S."/>
            <person name="Arai W."/>
            <person name="Tsubouchi T."/>
            <person name="Morono Y."/>
            <person name="Uchiyama I."/>
            <person name="Ito T."/>
            <person name="Fujiyama A."/>
            <person name="Inagaki F."/>
            <person name="Takami H."/>
        </authorList>
    </citation>
    <scope>NUCLEOTIDE SEQUENCE</scope>
    <source>
        <strain evidence="2">Expedition CK06-06</strain>
    </source>
</reference>
<keyword evidence="1" id="KW-0472">Membrane</keyword>
<feature type="transmembrane region" description="Helical" evidence="1">
    <location>
        <begin position="21"/>
        <end position="46"/>
    </location>
</feature>
<comment type="caution">
    <text evidence="2">The sequence shown here is derived from an EMBL/GenBank/DDBJ whole genome shotgun (WGS) entry which is preliminary data.</text>
</comment>